<protein>
    <submittedName>
        <fullName evidence="1">Uncharacterized protein</fullName>
    </submittedName>
</protein>
<dbReference type="KEGG" id="abp:AGABI1DRAFT133900"/>
<organism evidence="1 2">
    <name type="scientific">Agaricus bisporus var. burnettii (strain JB137-S8 / ATCC MYA-4627 / FGSC 10392)</name>
    <name type="common">White button mushroom</name>
    <dbReference type="NCBI Taxonomy" id="597362"/>
    <lineage>
        <taxon>Eukaryota</taxon>
        <taxon>Fungi</taxon>
        <taxon>Dikarya</taxon>
        <taxon>Basidiomycota</taxon>
        <taxon>Agaricomycotina</taxon>
        <taxon>Agaricomycetes</taxon>
        <taxon>Agaricomycetidae</taxon>
        <taxon>Agaricales</taxon>
        <taxon>Agaricineae</taxon>
        <taxon>Agaricaceae</taxon>
        <taxon>Agaricus</taxon>
    </lineage>
</organism>
<evidence type="ECO:0000313" key="1">
    <source>
        <dbReference type="EMBL" id="EKM73901.1"/>
    </source>
</evidence>
<dbReference type="GeneID" id="18828085"/>
<reference evidence="2" key="1">
    <citation type="journal article" date="2012" name="Proc. Natl. Acad. Sci. U.S.A.">
        <title>Genome sequence of the button mushroom Agaricus bisporus reveals mechanisms governing adaptation to a humic-rich ecological niche.</title>
        <authorList>
            <person name="Morin E."/>
            <person name="Kohler A."/>
            <person name="Baker A.R."/>
            <person name="Foulongne-Oriol M."/>
            <person name="Lombard V."/>
            <person name="Nagy L.G."/>
            <person name="Ohm R.A."/>
            <person name="Patyshakuliyeva A."/>
            <person name="Brun A."/>
            <person name="Aerts A.L."/>
            <person name="Bailey A.M."/>
            <person name="Billette C."/>
            <person name="Coutinho P.M."/>
            <person name="Deakin G."/>
            <person name="Doddapaneni H."/>
            <person name="Floudas D."/>
            <person name="Grimwood J."/>
            <person name="Hilden K."/>
            <person name="Kuees U."/>
            <person name="LaButti K.M."/>
            <person name="Lapidus A."/>
            <person name="Lindquist E.A."/>
            <person name="Lucas S.M."/>
            <person name="Murat C."/>
            <person name="Riley R.W."/>
            <person name="Salamov A.A."/>
            <person name="Schmutz J."/>
            <person name="Subramanian V."/>
            <person name="Woesten H.A.B."/>
            <person name="Xu J."/>
            <person name="Eastwood D.C."/>
            <person name="Foster G.D."/>
            <person name="Sonnenberg A.S."/>
            <person name="Cullen D."/>
            <person name="de Vries R.P."/>
            <person name="Lundell T."/>
            <person name="Hibbett D.S."/>
            <person name="Henrissat B."/>
            <person name="Burton K.S."/>
            <person name="Kerrigan R.W."/>
            <person name="Challen M.P."/>
            <person name="Grigoriev I.V."/>
            <person name="Martin F."/>
        </authorList>
    </citation>
    <scope>NUCLEOTIDE SEQUENCE [LARGE SCALE GENOMIC DNA]</scope>
    <source>
        <strain evidence="2">JB137-S8 / ATCC MYA-4627 / FGSC 10392</strain>
    </source>
</reference>
<keyword evidence="2" id="KW-1185">Reference proteome</keyword>
<dbReference type="Proteomes" id="UP000008493">
    <property type="component" value="Unassembled WGS sequence"/>
</dbReference>
<dbReference type="HOGENOM" id="CLU_2426512_0_0_1"/>
<accession>K5WF52</accession>
<dbReference type="InParanoid" id="K5WF52"/>
<dbReference type="EMBL" id="JH971877">
    <property type="protein sequence ID" value="EKM73901.1"/>
    <property type="molecule type" value="Genomic_DNA"/>
</dbReference>
<name>K5WF52_AGABU</name>
<proteinExistence type="predicted"/>
<evidence type="ECO:0000313" key="2">
    <source>
        <dbReference type="Proteomes" id="UP000008493"/>
    </source>
</evidence>
<dbReference type="RefSeq" id="XP_007335460.1">
    <property type="nucleotide sequence ID" value="XM_007335398.1"/>
</dbReference>
<gene>
    <name evidence="1" type="ORF">AGABI1DRAFT_133900</name>
</gene>
<dbReference type="AlphaFoldDB" id="K5WF52"/>
<sequence>MNTVNAVHLWEDVKCPANRRWLHAVAWQVDASQRCEWLSEDVRMVGEVDFQASALGAIGDHDETEQPLVALPQFFIFIFDMSTSVEGLRVP</sequence>